<reference evidence="2 3" key="1">
    <citation type="submission" date="2019-01" db="EMBL/GenBank/DDBJ databases">
        <title>Genome sequencing of strain FW100M-2.</title>
        <authorList>
            <person name="Heo J."/>
            <person name="Kim S.-J."/>
            <person name="Kim J.-S."/>
            <person name="Hong S.-B."/>
            <person name="Kwon S.-W."/>
        </authorList>
    </citation>
    <scope>NUCLEOTIDE SEQUENCE [LARGE SCALE GENOMIC DNA]</scope>
    <source>
        <strain evidence="2 3">FW100M-2</strain>
    </source>
</reference>
<proteinExistence type="predicted"/>
<dbReference type="KEGG" id="pprt:ET464_00310"/>
<sequence length="99" mass="11328">MKNVVIAVILWLFFAAIFFFILYGVIMWAMNDSKLAQDVRQIRLILEKRAELDGIDVITDELSDRPYEVLACPECGYGCSVDDIYCSSCKTKLQNEPQL</sequence>
<evidence type="ECO:0000256" key="1">
    <source>
        <dbReference type="SAM" id="Phobius"/>
    </source>
</evidence>
<keyword evidence="1" id="KW-0812">Transmembrane</keyword>
<evidence type="ECO:0000313" key="3">
    <source>
        <dbReference type="Proteomes" id="UP000293568"/>
    </source>
</evidence>
<dbReference type="RefSeq" id="WP_129437221.1">
    <property type="nucleotide sequence ID" value="NZ_CP035492.1"/>
</dbReference>
<keyword evidence="1" id="KW-1133">Transmembrane helix</keyword>
<dbReference type="AlphaFoldDB" id="A0A4P6F3U5"/>
<gene>
    <name evidence="2" type="ORF">ET464_00310</name>
</gene>
<accession>A0A4P6F3U5</accession>
<evidence type="ECO:0000313" key="2">
    <source>
        <dbReference type="EMBL" id="QAY65058.1"/>
    </source>
</evidence>
<organism evidence="2 3">
    <name type="scientific">Paenibacillus protaetiae</name>
    <dbReference type="NCBI Taxonomy" id="2509456"/>
    <lineage>
        <taxon>Bacteria</taxon>
        <taxon>Bacillati</taxon>
        <taxon>Bacillota</taxon>
        <taxon>Bacilli</taxon>
        <taxon>Bacillales</taxon>
        <taxon>Paenibacillaceae</taxon>
        <taxon>Paenibacillus</taxon>
    </lineage>
</organism>
<keyword evidence="1" id="KW-0472">Membrane</keyword>
<dbReference type="EMBL" id="CP035492">
    <property type="protein sequence ID" value="QAY65058.1"/>
    <property type="molecule type" value="Genomic_DNA"/>
</dbReference>
<keyword evidence="3" id="KW-1185">Reference proteome</keyword>
<protein>
    <submittedName>
        <fullName evidence="2">Uncharacterized protein</fullName>
    </submittedName>
</protein>
<feature type="transmembrane region" description="Helical" evidence="1">
    <location>
        <begin position="6"/>
        <end position="30"/>
    </location>
</feature>
<dbReference type="OrthoDB" id="4377018at2"/>
<name>A0A4P6F3U5_9BACL</name>
<dbReference type="Proteomes" id="UP000293568">
    <property type="component" value="Chromosome"/>
</dbReference>